<dbReference type="Proteomes" id="UP000225706">
    <property type="component" value="Unassembled WGS sequence"/>
</dbReference>
<sequence>MGTSTEDLQMKVKEPSSFRPSSSEMCDMLEKANLENRGFQKEVVRKSFQKPGRTRSDFETVYNYEKVVNCSVGAIEKMGVELNTSLPGKAFDHIKSFKMNLGFFVAIIAVLSLWNTADANSDELLDVKIRNRKFRLTESEVREMLKTAALEKHGFKVKVTTKVVKDLESGEQHCQTSYQYHKEVDCSRMQRVGKQLNDRIPGAFEREMTLKTREAIQNRGLYKMGKCQFGLAIDIKKDEGCFGVQKDTEKATLKRFNKQDRSSFAKVSVEIKNVI</sequence>
<proteinExistence type="predicted"/>
<keyword evidence="2" id="KW-1185">Reference proteome</keyword>
<evidence type="ECO:0000313" key="1">
    <source>
        <dbReference type="EMBL" id="PFX27259.1"/>
    </source>
</evidence>
<protein>
    <submittedName>
        <fullName evidence="1">Uncharacterized protein</fullName>
    </submittedName>
</protein>
<name>A0A2B4SDS8_STYPI</name>
<comment type="caution">
    <text evidence="1">The sequence shown here is derived from an EMBL/GenBank/DDBJ whole genome shotgun (WGS) entry which is preliminary data.</text>
</comment>
<evidence type="ECO:0000313" key="2">
    <source>
        <dbReference type="Proteomes" id="UP000225706"/>
    </source>
</evidence>
<reference evidence="2" key="1">
    <citation type="journal article" date="2017" name="bioRxiv">
        <title>Comparative analysis of the genomes of Stylophora pistillata and Acropora digitifera provides evidence for extensive differences between species of corals.</title>
        <authorList>
            <person name="Voolstra C.R."/>
            <person name="Li Y."/>
            <person name="Liew Y.J."/>
            <person name="Baumgarten S."/>
            <person name="Zoccola D."/>
            <person name="Flot J.-F."/>
            <person name="Tambutte S."/>
            <person name="Allemand D."/>
            <person name="Aranda M."/>
        </authorList>
    </citation>
    <scope>NUCLEOTIDE SEQUENCE [LARGE SCALE GENOMIC DNA]</scope>
</reference>
<dbReference type="AlphaFoldDB" id="A0A2B4SDS8"/>
<organism evidence="1 2">
    <name type="scientific">Stylophora pistillata</name>
    <name type="common">Smooth cauliflower coral</name>
    <dbReference type="NCBI Taxonomy" id="50429"/>
    <lineage>
        <taxon>Eukaryota</taxon>
        <taxon>Metazoa</taxon>
        <taxon>Cnidaria</taxon>
        <taxon>Anthozoa</taxon>
        <taxon>Hexacorallia</taxon>
        <taxon>Scleractinia</taxon>
        <taxon>Astrocoeniina</taxon>
        <taxon>Pocilloporidae</taxon>
        <taxon>Stylophora</taxon>
    </lineage>
</organism>
<dbReference type="OrthoDB" id="5988715at2759"/>
<accession>A0A2B4SDS8</accession>
<dbReference type="EMBL" id="LSMT01000107">
    <property type="protein sequence ID" value="PFX27259.1"/>
    <property type="molecule type" value="Genomic_DNA"/>
</dbReference>
<gene>
    <name evidence="1" type="ORF">AWC38_SpisGene8021</name>
</gene>